<evidence type="ECO:0000256" key="1">
    <source>
        <dbReference type="SAM" id="MobiDB-lite"/>
    </source>
</evidence>
<organism evidence="2 3">
    <name type="scientific">Pleurotus eryngii</name>
    <name type="common">Boletus of the steppes</name>
    <dbReference type="NCBI Taxonomy" id="5323"/>
    <lineage>
        <taxon>Eukaryota</taxon>
        <taxon>Fungi</taxon>
        <taxon>Dikarya</taxon>
        <taxon>Basidiomycota</taxon>
        <taxon>Agaricomycotina</taxon>
        <taxon>Agaricomycetes</taxon>
        <taxon>Agaricomycetidae</taxon>
        <taxon>Agaricales</taxon>
        <taxon>Pleurotineae</taxon>
        <taxon>Pleurotaceae</taxon>
        <taxon>Pleurotus</taxon>
    </lineage>
</organism>
<sequence>MPNKASPSPAGSSPVNIPSNSHLPDMDLLYSPTSSKPPHHPSRLPSVMPSLSSLMNVPLDSQGTPSECPEFQASLLAVLAQWKVPHVEGVWLSSLQEELLTFCDPTVGPDVVTLLYQGETLSSFPHLYLLLLGHISLALHQILTELAVLKDDPHGFIFDPDFKALRSMEGVADPYLFKATWGVILFRAKCACEHIENELWRYHISLGQTDGLSLHSNDSTLSEVQDDFLLNSPRTNVFQLLQQDDYHQGITSVTQAPVESWLCSLPATRPPVPTHQYRSELNSLTSTPLLLPLVTTPHPVQVHFTSTTPATSVYIPGFGRIDDTQGTAFPCTPPTFRDPAGSCTGIVINMVIALRRLVLQIIERTMITEINHLHTPKGNSLHIPGTIPIIPMMTIMDQEEDLEAEEVEEMEVGQVATVEETAALDLVLEATLAMVVPLHREGLTILPLPLDPDILEEITITQIPLHLDSKIPLSSLPEWDGSPTSVIHYQLGEGVTGNLAQAAPFKFTGLAKAWFNGLPVTACITCTANMMNFLIFICNQFMHEEWHYDRSLEFDKMYFHRGKEFRNELPIEWILHCLSYAQLLYLEEAQQELLNNLVFCMPGNKNARKL</sequence>
<feature type="compositionally biased region" description="Polar residues" evidence="1">
    <location>
        <begin position="1"/>
        <end position="22"/>
    </location>
</feature>
<name>A0A9P5ZFY0_PLEER</name>
<dbReference type="EMBL" id="MU154771">
    <property type="protein sequence ID" value="KAF9487512.1"/>
    <property type="molecule type" value="Genomic_DNA"/>
</dbReference>
<protein>
    <submittedName>
        <fullName evidence="2">Uncharacterized protein</fullName>
    </submittedName>
</protein>
<dbReference type="Proteomes" id="UP000807025">
    <property type="component" value="Unassembled WGS sequence"/>
</dbReference>
<accession>A0A9P5ZFY0</accession>
<keyword evidence="3" id="KW-1185">Reference proteome</keyword>
<dbReference type="OrthoDB" id="3068921at2759"/>
<gene>
    <name evidence="2" type="ORF">BDN71DRAFT_1436798</name>
</gene>
<dbReference type="AlphaFoldDB" id="A0A9P5ZFY0"/>
<feature type="region of interest" description="Disordered" evidence="1">
    <location>
        <begin position="1"/>
        <end position="47"/>
    </location>
</feature>
<comment type="caution">
    <text evidence="2">The sequence shown here is derived from an EMBL/GenBank/DDBJ whole genome shotgun (WGS) entry which is preliminary data.</text>
</comment>
<evidence type="ECO:0000313" key="3">
    <source>
        <dbReference type="Proteomes" id="UP000807025"/>
    </source>
</evidence>
<proteinExistence type="predicted"/>
<reference evidence="2" key="1">
    <citation type="submission" date="2020-11" db="EMBL/GenBank/DDBJ databases">
        <authorList>
            <consortium name="DOE Joint Genome Institute"/>
            <person name="Ahrendt S."/>
            <person name="Riley R."/>
            <person name="Andreopoulos W."/>
            <person name="Labutti K."/>
            <person name="Pangilinan J."/>
            <person name="Ruiz-Duenas F.J."/>
            <person name="Barrasa J.M."/>
            <person name="Sanchez-Garcia M."/>
            <person name="Camarero S."/>
            <person name="Miyauchi S."/>
            <person name="Serrano A."/>
            <person name="Linde D."/>
            <person name="Babiker R."/>
            <person name="Drula E."/>
            <person name="Ayuso-Fernandez I."/>
            <person name="Pacheco R."/>
            <person name="Padilla G."/>
            <person name="Ferreira P."/>
            <person name="Barriuso J."/>
            <person name="Kellner H."/>
            <person name="Castanera R."/>
            <person name="Alfaro M."/>
            <person name="Ramirez L."/>
            <person name="Pisabarro A.G."/>
            <person name="Kuo A."/>
            <person name="Tritt A."/>
            <person name="Lipzen A."/>
            <person name="He G."/>
            <person name="Yan M."/>
            <person name="Ng V."/>
            <person name="Cullen D."/>
            <person name="Martin F."/>
            <person name="Rosso M.-N."/>
            <person name="Henrissat B."/>
            <person name="Hibbett D."/>
            <person name="Martinez A.T."/>
            <person name="Grigoriev I.V."/>
        </authorList>
    </citation>
    <scope>NUCLEOTIDE SEQUENCE</scope>
    <source>
        <strain evidence="2">ATCC 90797</strain>
    </source>
</reference>
<evidence type="ECO:0000313" key="2">
    <source>
        <dbReference type="EMBL" id="KAF9487512.1"/>
    </source>
</evidence>